<organism evidence="3 4">
    <name type="scientific">Alicyclobacillus ferrooxydans</name>
    <dbReference type="NCBI Taxonomy" id="471514"/>
    <lineage>
        <taxon>Bacteria</taxon>
        <taxon>Bacillati</taxon>
        <taxon>Bacillota</taxon>
        <taxon>Bacilli</taxon>
        <taxon>Bacillales</taxon>
        <taxon>Alicyclobacillaceae</taxon>
        <taxon>Alicyclobacillus</taxon>
    </lineage>
</organism>
<sequence length="144" mass="16617">MVQDTLLPEIRKTVVINAPGEKVWQAISTSEGIAGWWMENTFEPIPGHEFILRAGPYGDSRCRVTEFEPMHKIRFDWDTDWQLTFQLAALDNSQTEFTLIHSGFDEKKSTLFGQQHTAVREIMDGGWEKIVKEKLPSYVDSQTR</sequence>
<protein>
    <submittedName>
        <fullName evidence="3">Polyketide cyclase</fullName>
    </submittedName>
</protein>
<evidence type="ECO:0000256" key="1">
    <source>
        <dbReference type="ARBA" id="ARBA00006817"/>
    </source>
</evidence>
<evidence type="ECO:0000313" key="4">
    <source>
        <dbReference type="Proteomes" id="UP000050482"/>
    </source>
</evidence>
<reference evidence="3 4" key="1">
    <citation type="submission" date="2015-09" db="EMBL/GenBank/DDBJ databases">
        <title>Draft genome sequence of Alicyclobacillus ferrooxydans DSM 22381.</title>
        <authorList>
            <person name="Hemp J."/>
        </authorList>
    </citation>
    <scope>NUCLEOTIDE SEQUENCE [LARGE SCALE GENOMIC DNA]</scope>
    <source>
        <strain evidence="3 4">TC-34</strain>
    </source>
</reference>
<dbReference type="SUPFAM" id="SSF55961">
    <property type="entry name" value="Bet v1-like"/>
    <property type="match status" value="1"/>
</dbReference>
<dbReference type="PATRIC" id="fig|471514.4.peg.716"/>
<keyword evidence="4" id="KW-1185">Reference proteome</keyword>
<proteinExistence type="inferred from homology"/>
<name>A0A0P9GRF6_9BACL</name>
<dbReference type="CDD" id="cd07814">
    <property type="entry name" value="SRPBCC_CalC_Aha1-like"/>
    <property type="match status" value="1"/>
</dbReference>
<dbReference type="AlphaFoldDB" id="A0A0P9GRF6"/>
<dbReference type="EMBL" id="LJCO01000048">
    <property type="protein sequence ID" value="KPV43560.1"/>
    <property type="molecule type" value="Genomic_DNA"/>
</dbReference>
<comment type="caution">
    <text evidence="3">The sequence shown here is derived from an EMBL/GenBank/DDBJ whole genome shotgun (WGS) entry which is preliminary data.</text>
</comment>
<evidence type="ECO:0000259" key="2">
    <source>
        <dbReference type="Pfam" id="PF08327"/>
    </source>
</evidence>
<dbReference type="STRING" id="471514.AN477_11685"/>
<dbReference type="InterPro" id="IPR023393">
    <property type="entry name" value="START-like_dom_sf"/>
</dbReference>
<comment type="similarity">
    <text evidence="1">Belongs to the AHA1 family.</text>
</comment>
<dbReference type="Gene3D" id="3.30.530.20">
    <property type="match status" value="1"/>
</dbReference>
<gene>
    <name evidence="3" type="ORF">AN477_11685</name>
</gene>
<dbReference type="InterPro" id="IPR013538">
    <property type="entry name" value="ASHA1/2-like_C"/>
</dbReference>
<dbReference type="Pfam" id="PF08327">
    <property type="entry name" value="AHSA1"/>
    <property type="match status" value="1"/>
</dbReference>
<dbReference type="Proteomes" id="UP000050482">
    <property type="component" value="Unassembled WGS sequence"/>
</dbReference>
<feature type="domain" description="Activator of Hsp90 ATPase homologue 1/2-like C-terminal" evidence="2">
    <location>
        <begin position="17"/>
        <end position="139"/>
    </location>
</feature>
<accession>A0A0P9GRF6</accession>
<evidence type="ECO:0000313" key="3">
    <source>
        <dbReference type="EMBL" id="KPV43560.1"/>
    </source>
</evidence>
<dbReference type="OrthoDB" id="2355173at2"/>